<feature type="domain" description="DUF402" evidence="2">
    <location>
        <begin position="6"/>
        <end position="59"/>
    </location>
</feature>
<feature type="region of interest" description="Disordered" evidence="1">
    <location>
        <begin position="61"/>
        <end position="151"/>
    </location>
</feature>
<reference evidence="3" key="1">
    <citation type="journal article" date="2023" name="Int. J. Syst. Evol. Microbiol.">
        <title>Streptomyces meridianus sp. nov. isolated from brackish water of the Tagus estuary in Alcochete, Portugal.</title>
        <authorList>
            <person name="Santos J.D.N."/>
            <person name="Klimek D."/>
            <person name="Calusinska M."/>
            <person name="Lobo Da Cunha A."/>
            <person name="Catita J."/>
            <person name="Goncalves H."/>
            <person name="Gonzalez I."/>
            <person name="Reyes F."/>
            <person name="Lage O.M."/>
        </authorList>
    </citation>
    <scope>NUCLEOTIDE SEQUENCE</scope>
    <source>
        <strain evidence="3">MTZ3.1</strain>
    </source>
</reference>
<dbReference type="InterPro" id="IPR035930">
    <property type="entry name" value="FomD-like_sf"/>
</dbReference>
<evidence type="ECO:0000259" key="2">
    <source>
        <dbReference type="Pfam" id="PF04167"/>
    </source>
</evidence>
<evidence type="ECO:0000256" key="1">
    <source>
        <dbReference type="SAM" id="MobiDB-lite"/>
    </source>
</evidence>
<dbReference type="Gene3D" id="2.40.380.10">
    <property type="entry name" value="FomD-like"/>
    <property type="match status" value="1"/>
</dbReference>
<comment type="caution">
    <text evidence="3">The sequence shown here is derived from an EMBL/GenBank/DDBJ whole genome shotgun (WGS) entry which is preliminary data.</text>
</comment>
<dbReference type="SUPFAM" id="SSF159234">
    <property type="entry name" value="FomD-like"/>
    <property type="match status" value="1"/>
</dbReference>
<gene>
    <name evidence="3" type="ORF">M1E25_20080</name>
</gene>
<sequence length="187" mass="20062">MQWKPQDVWFSINAFFAIGTGGAHRLQCWYVNFEHPARRTGLGFDTLDLVVDLVIAPDLNSRGGRIKTSTRTCDGSESSVTTRAGPSEPPGSGPSRCSRCVRAPSRTPAPGRPGRRHGCPAEPSHGSLPPTAGERPEQTGAPDHQHAAVPRRCAVTSARGGSQEVRTARLTHACAHELTVVAHTFVR</sequence>
<name>A0ABT0XB41_9ACTN</name>
<keyword evidence="4" id="KW-1185">Reference proteome</keyword>
<evidence type="ECO:0000313" key="4">
    <source>
        <dbReference type="Proteomes" id="UP001167160"/>
    </source>
</evidence>
<dbReference type="InterPro" id="IPR007295">
    <property type="entry name" value="DUF402"/>
</dbReference>
<accession>A0ABT0XB41</accession>
<feature type="compositionally biased region" description="Polar residues" evidence="1">
    <location>
        <begin position="67"/>
        <end position="84"/>
    </location>
</feature>
<organism evidence="3 4">
    <name type="scientific">Streptomyces meridianus</name>
    <dbReference type="NCBI Taxonomy" id="2938945"/>
    <lineage>
        <taxon>Bacteria</taxon>
        <taxon>Bacillati</taxon>
        <taxon>Actinomycetota</taxon>
        <taxon>Actinomycetes</taxon>
        <taxon>Kitasatosporales</taxon>
        <taxon>Streptomycetaceae</taxon>
        <taxon>Streptomyces</taxon>
    </lineage>
</organism>
<dbReference type="EMBL" id="JAMQGM010000044">
    <property type="protein sequence ID" value="MCM2579620.1"/>
    <property type="molecule type" value="Genomic_DNA"/>
</dbReference>
<proteinExistence type="predicted"/>
<evidence type="ECO:0000313" key="3">
    <source>
        <dbReference type="EMBL" id="MCM2579620.1"/>
    </source>
</evidence>
<dbReference type="Pfam" id="PF04167">
    <property type="entry name" value="DUF402"/>
    <property type="match status" value="1"/>
</dbReference>
<protein>
    <submittedName>
        <fullName evidence="3">DUF402 domain-containing protein</fullName>
    </submittedName>
</protein>
<dbReference type="Proteomes" id="UP001167160">
    <property type="component" value="Unassembled WGS sequence"/>
</dbReference>